<dbReference type="PANTHER" id="PTHR44154:SF1">
    <property type="entry name" value="QUINONE OXIDOREDUCTASE"/>
    <property type="match status" value="1"/>
</dbReference>
<keyword evidence="1" id="KW-0521">NADP</keyword>
<name>A0A1J4N4H5_9ACTN</name>
<sequence length="297" mass="30138">MRAATVSRFGGPEAVEITEHPVPEPGDGQVRIRVKAAALNPVDAATRAGVFGGRGRVGLGWDVAGTIDAVGPGVNWSTGERVIALATGHHKTLGTHADYVVLDADTLAPTPATLDDTQAATLPLNATTALQALRLLDLAPGQRLLVTGAGGGVGAHAVELAHQQGLQVTGTGSPASEEFVRARGADHFLARGETPEAGGFDGVLDAAGLGPSALAAVRDAGTYAGLWPGSEPASERGIRVEAISVQSDGAQLTELSRLADRGVLFPRVAHAYPLEAAGKAHARLADGGLSGRIVLIP</sequence>
<keyword evidence="4" id="KW-1185">Reference proteome</keyword>
<reference evidence="3" key="1">
    <citation type="submission" date="2016-10" db="EMBL/GenBank/DDBJ databases">
        <title>Draft Genome Sequence of Nocardioides luteus Strain BAFB, an Alkane-Degrading Bacterium Isolated from JP-7 Polluted Soil.</title>
        <authorList>
            <person name="Brown L."/>
            <person name="Ruiz O.N."/>
            <person name="Gunasekera T."/>
        </authorList>
    </citation>
    <scope>NUCLEOTIDE SEQUENCE [LARGE SCALE GENOMIC DNA]</scope>
    <source>
        <strain evidence="3">BAFB</strain>
    </source>
</reference>
<evidence type="ECO:0000313" key="3">
    <source>
        <dbReference type="EMBL" id="OIJ26435.1"/>
    </source>
</evidence>
<organism evidence="3 4">
    <name type="scientific">Nocardioides luteus</name>
    <dbReference type="NCBI Taxonomy" id="1844"/>
    <lineage>
        <taxon>Bacteria</taxon>
        <taxon>Bacillati</taxon>
        <taxon>Actinomycetota</taxon>
        <taxon>Actinomycetes</taxon>
        <taxon>Propionibacteriales</taxon>
        <taxon>Nocardioidaceae</taxon>
        <taxon>Nocardioides</taxon>
    </lineage>
</organism>
<dbReference type="SUPFAM" id="SSF50129">
    <property type="entry name" value="GroES-like"/>
    <property type="match status" value="1"/>
</dbReference>
<dbReference type="InterPro" id="IPR011032">
    <property type="entry name" value="GroES-like_sf"/>
</dbReference>
<evidence type="ECO:0000313" key="4">
    <source>
        <dbReference type="Proteomes" id="UP000033772"/>
    </source>
</evidence>
<proteinExistence type="predicted"/>
<dbReference type="AlphaFoldDB" id="A0A1J4N4H5"/>
<dbReference type="InterPro" id="IPR036291">
    <property type="entry name" value="NAD(P)-bd_dom_sf"/>
</dbReference>
<evidence type="ECO:0000256" key="1">
    <source>
        <dbReference type="ARBA" id="ARBA00022857"/>
    </source>
</evidence>
<protein>
    <submittedName>
        <fullName evidence="3">NADPH:quinone reductase</fullName>
    </submittedName>
</protein>
<dbReference type="InterPro" id="IPR051603">
    <property type="entry name" value="Zinc-ADH_QOR/CCCR"/>
</dbReference>
<dbReference type="Pfam" id="PF13602">
    <property type="entry name" value="ADH_zinc_N_2"/>
    <property type="match status" value="1"/>
</dbReference>
<dbReference type="Proteomes" id="UP000033772">
    <property type="component" value="Unassembled WGS sequence"/>
</dbReference>
<dbReference type="EMBL" id="JZDQ02000016">
    <property type="protein sequence ID" value="OIJ26435.1"/>
    <property type="molecule type" value="Genomic_DNA"/>
</dbReference>
<dbReference type="STRING" id="1844.UG56_012840"/>
<evidence type="ECO:0000259" key="2">
    <source>
        <dbReference type="SMART" id="SM00829"/>
    </source>
</evidence>
<accession>A0A1J4N4H5</accession>
<feature type="domain" description="Enoyl reductase (ER)" evidence="2">
    <location>
        <begin position="10"/>
        <end position="295"/>
    </location>
</feature>
<dbReference type="GO" id="GO:0016491">
    <property type="term" value="F:oxidoreductase activity"/>
    <property type="evidence" value="ECO:0007669"/>
    <property type="project" value="InterPro"/>
</dbReference>
<dbReference type="SUPFAM" id="SSF51735">
    <property type="entry name" value="NAD(P)-binding Rossmann-fold domains"/>
    <property type="match status" value="1"/>
</dbReference>
<dbReference type="CDD" id="cd05289">
    <property type="entry name" value="MDR_like_2"/>
    <property type="match status" value="1"/>
</dbReference>
<dbReference type="InterPro" id="IPR013154">
    <property type="entry name" value="ADH-like_N"/>
</dbReference>
<comment type="caution">
    <text evidence="3">The sequence shown here is derived from an EMBL/GenBank/DDBJ whole genome shotgun (WGS) entry which is preliminary data.</text>
</comment>
<dbReference type="OrthoDB" id="3251063at2"/>
<dbReference type="Gene3D" id="3.40.50.720">
    <property type="entry name" value="NAD(P)-binding Rossmann-like Domain"/>
    <property type="match status" value="1"/>
</dbReference>
<dbReference type="PANTHER" id="PTHR44154">
    <property type="entry name" value="QUINONE OXIDOREDUCTASE"/>
    <property type="match status" value="1"/>
</dbReference>
<dbReference type="InterPro" id="IPR020843">
    <property type="entry name" value="ER"/>
</dbReference>
<dbReference type="Pfam" id="PF08240">
    <property type="entry name" value="ADH_N"/>
    <property type="match status" value="1"/>
</dbReference>
<dbReference type="Gene3D" id="3.90.180.10">
    <property type="entry name" value="Medium-chain alcohol dehydrogenases, catalytic domain"/>
    <property type="match status" value="1"/>
</dbReference>
<gene>
    <name evidence="3" type="ORF">UG56_012840</name>
</gene>
<dbReference type="SMART" id="SM00829">
    <property type="entry name" value="PKS_ER"/>
    <property type="match status" value="1"/>
</dbReference>